<dbReference type="AlphaFoldDB" id="A0A516SB97"/>
<sequence length="192" mass="20872">MRKVELDFIRQPGGHPLVSGLVAALGLAAVLAASWHLADLDAQLARADGQRWRQDAGQTTGKGDPQAEQRARELAGQFGRPWEALFLQLEKTDVTGVQLSQVLPQASESLDDGQRRVLLGGEAEETSQLYDYLRRLRDQSGLQQVHLLQQRWDEDAELIRFQVAAQWAGPQPGQALPVAPAAATAAPSGARP</sequence>
<dbReference type="RefSeq" id="WP_143856340.1">
    <property type="nucleotide sequence ID" value="NZ_CP041730.1"/>
</dbReference>
<evidence type="ECO:0000313" key="3">
    <source>
        <dbReference type="Proteomes" id="UP000317550"/>
    </source>
</evidence>
<organism evidence="2 3">
    <name type="scientific">Chitinimonas arctica</name>
    <dbReference type="NCBI Taxonomy" id="2594795"/>
    <lineage>
        <taxon>Bacteria</taxon>
        <taxon>Pseudomonadati</taxon>
        <taxon>Pseudomonadota</taxon>
        <taxon>Betaproteobacteria</taxon>
        <taxon>Neisseriales</taxon>
        <taxon>Chitinibacteraceae</taxon>
        <taxon>Chitinimonas</taxon>
    </lineage>
</organism>
<accession>A0A516SB97</accession>
<dbReference type="Proteomes" id="UP000317550">
    <property type="component" value="Chromosome"/>
</dbReference>
<reference evidence="3" key="1">
    <citation type="submission" date="2019-07" db="EMBL/GenBank/DDBJ databases">
        <title>Chitinimonas sp. nov., isolated from Ny-Alesund, arctica soil.</title>
        <authorList>
            <person name="Xu Q."/>
            <person name="Peng F."/>
        </authorList>
    </citation>
    <scope>NUCLEOTIDE SEQUENCE [LARGE SCALE GENOMIC DNA]</scope>
    <source>
        <strain evidence="3">R3-44</strain>
    </source>
</reference>
<gene>
    <name evidence="2" type="ORF">FNU76_03055</name>
</gene>
<dbReference type="OrthoDB" id="8703192at2"/>
<protein>
    <recommendedName>
        <fullName evidence="4">PilN domain-containing protein</fullName>
    </recommendedName>
</protein>
<name>A0A516SB97_9NEIS</name>
<evidence type="ECO:0000313" key="2">
    <source>
        <dbReference type="EMBL" id="QDQ25415.1"/>
    </source>
</evidence>
<dbReference type="KEGG" id="cari:FNU76_03055"/>
<evidence type="ECO:0008006" key="4">
    <source>
        <dbReference type="Google" id="ProtNLM"/>
    </source>
</evidence>
<keyword evidence="3" id="KW-1185">Reference proteome</keyword>
<dbReference type="EMBL" id="CP041730">
    <property type="protein sequence ID" value="QDQ25415.1"/>
    <property type="molecule type" value="Genomic_DNA"/>
</dbReference>
<proteinExistence type="predicted"/>
<feature type="region of interest" description="Disordered" evidence="1">
    <location>
        <begin position="172"/>
        <end position="192"/>
    </location>
</feature>
<evidence type="ECO:0000256" key="1">
    <source>
        <dbReference type="SAM" id="MobiDB-lite"/>
    </source>
</evidence>